<protein>
    <submittedName>
        <fullName evidence="2">Uncharacterized protein</fullName>
    </submittedName>
</protein>
<accession>A0AAN6N3K3</accession>
<sequence length="140" mass="16090">MSTINIVKYYFHKDHIPRPERMRQLVALAYQTARDKKLYPKAVFIRSDLHATTSINGVRQQDPKGLHVTLCYKGDEQLQKGTHIACHGYVNDEESMSFREATHAGEKPDSTKKKNKNRTAVWPSDDKLYAAEDIGYSHLE</sequence>
<evidence type="ECO:0000313" key="2">
    <source>
        <dbReference type="EMBL" id="KAK3937193.1"/>
    </source>
</evidence>
<proteinExistence type="predicted"/>
<dbReference type="Proteomes" id="UP001303473">
    <property type="component" value="Unassembled WGS sequence"/>
</dbReference>
<dbReference type="EMBL" id="MU853861">
    <property type="protein sequence ID" value="KAK3937193.1"/>
    <property type="molecule type" value="Genomic_DNA"/>
</dbReference>
<reference evidence="3" key="1">
    <citation type="journal article" date="2023" name="Mol. Phylogenet. Evol.">
        <title>Genome-scale phylogeny and comparative genomics of the fungal order Sordariales.</title>
        <authorList>
            <person name="Hensen N."/>
            <person name="Bonometti L."/>
            <person name="Westerberg I."/>
            <person name="Brannstrom I.O."/>
            <person name="Guillou S."/>
            <person name="Cros-Aarteil S."/>
            <person name="Calhoun S."/>
            <person name="Haridas S."/>
            <person name="Kuo A."/>
            <person name="Mondo S."/>
            <person name="Pangilinan J."/>
            <person name="Riley R."/>
            <person name="LaButti K."/>
            <person name="Andreopoulos B."/>
            <person name="Lipzen A."/>
            <person name="Chen C."/>
            <person name="Yan M."/>
            <person name="Daum C."/>
            <person name="Ng V."/>
            <person name="Clum A."/>
            <person name="Steindorff A."/>
            <person name="Ohm R.A."/>
            <person name="Martin F."/>
            <person name="Silar P."/>
            <person name="Natvig D.O."/>
            <person name="Lalanne C."/>
            <person name="Gautier V."/>
            <person name="Ament-Velasquez S.L."/>
            <person name="Kruys A."/>
            <person name="Hutchinson M.I."/>
            <person name="Powell A.J."/>
            <person name="Barry K."/>
            <person name="Miller A.N."/>
            <person name="Grigoriev I.V."/>
            <person name="Debuchy R."/>
            <person name="Gladieux P."/>
            <person name="Hiltunen Thoren M."/>
            <person name="Johannesson H."/>
        </authorList>
    </citation>
    <scope>NUCLEOTIDE SEQUENCE [LARGE SCALE GENOMIC DNA]</scope>
    <source>
        <strain evidence="3">CBS 340.73</strain>
    </source>
</reference>
<feature type="region of interest" description="Disordered" evidence="1">
    <location>
        <begin position="98"/>
        <end position="120"/>
    </location>
</feature>
<evidence type="ECO:0000313" key="3">
    <source>
        <dbReference type="Proteomes" id="UP001303473"/>
    </source>
</evidence>
<keyword evidence="3" id="KW-1185">Reference proteome</keyword>
<organism evidence="2 3">
    <name type="scientific">Diplogelasinospora grovesii</name>
    <dbReference type="NCBI Taxonomy" id="303347"/>
    <lineage>
        <taxon>Eukaryota</taxon>
        <taxon>Fungi</taxon>
        <taxon>Dikarya</taxon>
        <taxon>Ascomycota</taxon>
        <taxon>Pezizomycotina</taxon>
        <taxon>Sordariomycetes</taxon>
        <taxon>Sordariomycetidae</taxon>
        <taxon>Sordariales</taxon>
        <taxon>Diplogelasinosporaceae</taxon>
        <taxon>Diplogelasinospora</taxon>
    </lineage>
</organism>
<feature type="compositionally biased region" description="Basic and acidic residues" evidence="1">
    <location>
        <begin position="98"/>
        <end position="112"/>
    </location>
</feature>
<comment type="caution">
    <text evidence="2">The sequence shown here is derived from an EMBL/GenBank/DDBJ whole genome shotgun (WGS) entry which is preliminary data.</text>
</comment>
<dbReference type="AlphaFoldDB" id="A0AAN6N3K3"/>
<gene>
    <name evidence="2" type="ORF">QBC46DRAFT_17124</name>
</gene>
<name>A0AAN6N3K3_9PEZI</name>
<evidence type="ECO:0000256" key="1">
    <source>
        <dbReference type="SAM" id="MobiDB-lite"/>
    </source>
</evidence>